<feature type="transmembrane region" description="Helical" evidence="10">
    <location>
        <begin position="40"/>
        <end position="61"/>
    </location>
</feature>
<keyword evidence="4 10" id="KW-1133">Transmembrane helix</keyword>
<evidence type="ECO:0000256" key="6">
    <source>
        <dbReference type="ARBA" id="ARBA00023303"/>
    </source>
</evidence>
<comment type="subcellular location">
    <subcellularLocation>
        <location evidence="1 10">Cell membrane</location>
        <topology evidence="1 10">Multi-pass membrane protein</topology>
    </subcellularLocation>
</comment>
<keyword evidence="2 10" id="KW-1003">Cell membrane</keyword>
<keyword evidence="10" id="KW-0915">Sodium</keyword>
<organism evidence="11 12">
    <name type="scientific">Microbacterium dauci</name>
    <dbReference type="NCBI Taxonomy" id="3048008"/>
    <lineage>
        <taxon>Bacteria</taxon>
        <taxon>Bacillati</taxon>
        <taxon>Actinomycetota</taxon>
        <taxon>Actinomycetes</taxon>
        <taxon>Micrococcales</taxon>
        <taxon>Microbacteriaceae</taxon>
        <taxon>Microbacterium</taxon>
    </lineage>
</organism>
<dbReference type="InterPro" id="IPR003691">
    <property type="entry name" value="FluC"/>
</dbReference>
<feature type="binding site" evidence="10">
    <location>
        <position position="84"/>
    </location>
    <ligand>
        <name>Na(+)</name>
        <dbReference type="ChEBI" id="CHEBI:29101"/>
        <note>structural</note>
    </ligand>
</feature>
<keyword evidence="10" id="KW-0479">Metal-binding</keyword>
<feature type="binding site" evidence="10">
    <location>
        <position position="81"/>
    </location>
    <ligand>
        <name>Na(+)</name>
        <dbReference type="ChEBI" id="CHEBI:29101"/>
        <note>structural</note>
    </ligand>
</feature>
<feature type="transmembrane region" description="Helical" evidence="10">
    <location>
        <begin position="73"/>
        <end position="94"/>
    </location>
</feature>
<evidence type="ECO:0000256" key="10">
    <source>
        <dbReference type="HAMAP-Rule" id="MF_00454"/>
    </source>
</evidence>
<keyword evidence="6 10" id="KW-0407">Ion channel</keyword>
<comment type="function">
    <text evidence="9 10">Fluoride-specific ion channel. Important for reducing fluoride concentration in the cell, thus reducing its toxicity.</text>
</comment>
<feature type="transmembrane region" description="Helical" evidence="10">
    <location>
        <begin position="7"/>
        <end position="34"/>
    </location>
</feature>
<evidence type="ECO:0000256" key="8">
    <source>
        <dbReference type="ARBA" id="ARBA00035585"/>
    </source>
</evidence>
<dbReference type="Proteomes" id="UP001321481">
    <property type="component" value="Unassembled WGS sequence"/>
</dbReference>
<evidence type="ECO:0000256" key="3">
    <source>
        <dbReference type="ARBA" id="ARBA00022692"/>
    </source>
</evidence>
<keyword evidence="3 10" id="KW-0812">Transmembrane</keyword>
<proteinExistence type="inferred from homology"/>
<keyword evidence="10" id="KW-0813">Transport</keyword>
<accession>A0ABT6ZCQ5</accession>
<keyword evidence="10" id="KW-0406">Ion transport</keyword>
<sequence length="133" mass="13470">MASARPVWWLALLIVMIGGAGGVAVRAAIVLPIGDGAHPLVVPAVTMAINIVGSFLLGLLAGALGERRRGLRLLVGTGFLGGFTTYSAFAVHALETFTNAPVVGMLLIGVSLLGGFFAAGVGLMLGTRDEVDA</sequence>
<evidence type="ECO:0000313" key="12">
    <source>
        <dbReference type="Proteomes" id="UP001321481"/>
    </source>
</evidence>
<dbReference type="Pfam" id="PF02537">
    <property type="entry name" value="CRCB"/>
    <property type="match status" value="1"/>
</dbReference>
<evidence type="ECO:0000256" key="9">
    <source>
        <dbReference type="ARBA" id="ARBA00049940"/>
    </source>
</evidence>
<evidence type="ECO:0000256" key="5">
    <source>
        <dbReference type="ARBA" id="ARBA00023136"/>
    </source>
</evidence>
<dbReference type="HAMAP" id="MF_00454">
    <property type="entry name" value="FluC"/>
    <property type="match status" value="1"/>
</dbReference>
<gene>
    <name evidence="10" type="primary">fluC</name>
    <name evidence="10" type="synonym">crcB</name>
    <name evidence="11" type="ORF">QNI14_05645</name>
</gene>
<name>A0ABT6ZCQ5_9MICO</name>
<keyword evidence="12" id="KW-1185">Reference proteome</keyword>
<comment type="activity regulation">
    <text evidence="10">Na(+) is not transported, but it plays an essential structural role and its presence is essential for fluoride channel function.</text>
</comment>
<evidence type="ECO:0000256" key="7">
    <source>
        <dbReference type="ARBA" id="ARBA00035120"/>
    </source>
</evidence>
<evidence type="ECO:0000256" key="2">
    <source>
        <dbReference type="ARBA" id="ARBA00022475"/>
    </source>
</evidence>
<keyword evidence="5 10" id="KW-0472">Membrane</keyword>
<comment type="caution">
    <text evidence="11">The sequence shown here is derived from an EMBL/GenBank/DDBJ whole genome shotgun (WGS) entry which is preliminary data.</text>
</comment>
<comment type="similarity">
    <text evidence="7 10">Belongs to the fluoride channel Fluc/FEX (TC 1.A.43) family.</text>
</comment>
<reference evidence="11 12" key="1">
    <citation type="submission" date="2023-05" db="EMBL/GenBank/DDBJ databases">
        <title>Microbacterium dauci sp.nov., Isolated from Carrot Rhizosphere Soil.</title>
        <authorList>
            <person name="Xiao Z."/>
            <person name="Zheng J."/>
        </authorList>
    </citation>
    <scope>NUCLEOTIDE SEQUENCE [LARGE SCALE GENOMIC DNA]</scope>
    <source>
        <strain evidence="11 12">LX3-4</strain>
    </source>
</reference>
<dbReference type="EMBL" id="JASJND010000004">
    <property type="protein sequence ID" value="MDJ1113929.1"/>
    <property type="molecule type" value="Genomic_DNA"/>
</dbReference>
<evidence type="ECO:0000256" key="1">
    <source>
        <dbReference type="ARBA" id="ARBA00004651"/>
    </source>
</evidence>
<dbReference type="RefSeq" id="WP_283715440.1">
    <property type="nucleotide sequence ID" value="NZ_JASJND010000004.1"/>
</dbReference>
<evidence type="ECO:0000256" key="4">
    <source>
        <dbReference type="ARBA" id="ARBA00022989"/>
    </source>
</evidence>
<evidence type="ECO:0000313" key="11">
    <source>
        <dbReference type="EMBL" id="MDJ1113929.1"/>
    </source>
</evidence>
<protein>
    <recommendedName>
        <fullName evidence="10">Fluoride-specific ion channel FluC</fullName>
    </recommendedName>
</protein>
<comment type="catalytic activity">
    <reaction evidence="8">
        <text>fluoride(in) = fluoride(out)</text>
        <dbReference type="Rhea" id="RHEA:76159"/>
        <dbReference type="ChEBI" id="CHEBI:17051"/>
    </reaction>
    <physiologicalReaction direction="left-to-right" evidence="8">
        <dbReference type="Rhea" id="RHEA:76160"/>
    </physiologicalReaction>
</comment>
<feature type="transmembrane region" description="Helical" evidence="10">
    <location>
        <begin position="100"/>
        <end position="125"/>
    </location>
</feature>